<dbReference type="CDD" id="cd14688">
    <property type="entry name" value="bZIP_YAP"/>
    <property type="match status" value="1"/>
</dbReference>
<reference evidence="2 3" key="1">
    <citation type="submission" date="2024-02" db="EMBL/GenBank/DDBJ databases">
        <title>De novo assembly and annotation of 12 fungi associated with fruit tree decline syndrome in Ontario, Canada.</title>
        <authorList>
            <person name="Sulman M."/>
            <person name="Ellouze W."/>
            <person name="Ilyukhin E."/>
        </authorList>
    </citation>
    <scope>NUCLEOTIDE SEQUENCE [LARGE SCALE GENOMIC DNA]</scope>
    <source>
        <strain evidence="2 3">M11/M66-122</strain>
    </source>
</reference>
<dbReference type="Gene3D" id="1.20.5.170">
    <property type="match status" value="1"/>
</dbReference>
<sequence>MTKCTTTPDSSNKANNSKRKGTRSVSTLTPSQLARKRANDREAQRAIRARTKEHIESLERQVEDLRGHQGRDRVVQELLRRNKALEDELRRLRENLGLPTGNNNGGQNGGSLYQSAYPGATCTRTPPLYPTAAPDYQQVMQQQQHDGPPTYNHIHDTTSEAWHQASMQSSIGSTVSSPSSRGTTDDFGSHNFITAPATMPPNVLGRASIPPAMDSVMSSPAPSSIGMKAGGGAFEDIKPGNTTMTAEIPHHFTLTTHDANGRADFGNVMPMTPTSFHAAQQPWNMYPMYYTGSPATAAM</sequence>
<keyword evidence="3" id="KW-1185">Reference proteome</keyword>
<dbReference type="PANTHER" id="PTHR37012:SF2">
    <property type="entry name" value="BZIP DOMAIN-CONTAINING PROTEIN-RELATED"/>
    <property type="match status" value="1"/>
</dbReference>
<comment type="caution">
    <text evidence="2">The sequence shown here is derived from an EMBL/GenBank/DDBJ whole genome shotgun (WGS) entry which is preliminary data.</text>
</comment>
<dbReference type="GO" id="GO:0003700">
    <property type="term" value="F:DNA-binding transcription factor activity"/>
    <property type="evidence" value="ECO:0007669"/>
    <property type="project" value="InterPro"/>
</dbReference>
<dbReference type="PANTHER" id="PTHR37012">
    <property type="entry name" value="B-ZIP TRANSCRIPTION FACTOR (EUROFUNG)-RELATED"/>
    <property type="match status" value="1"/>
</dbReference>
<gene>
    <name evidence="2" type="ORF">SLS62_003236</name>
</gene>
<feature type="compositionally biased region" description="Polar residues" evidence="1">
    <location>
        <begin position="23"/>
        <end position="32"/>
    </location>
</feature>
<evidence type="ECO:0000313" key="3">
    <source>
        <dbReference type="Proteomes" id="UP001320420"/>
    </source>
</evidence>
<accession>A0AAN9V534</accession>
<name>A0AAN9V534_9PEZI</name>
<dbReference type="Proteomes" id="UP001320420">
    <property type="component" value="Unassembled WGS sequence"/>
</dbReference>
<evidence type="ECO:0000313" key="2">
    <source>
        <dbReference type="EMBL" id="KAK7754679.1"/>
    </source>
</evidence>
<dbReference type="InterPro" id="IPR046347">
    <property type="entry name" value="bZIP_sf"/>
</dbReference>
<dbReference type="SUPFAM" id="SSF57959">
    <property type="entry name" value="Leucine zipper domain"/>
    <property type="match status" value="1"/>
</dbReference>
<dbReference type="AlphaFoldDB" id="A0AAN9V534"/>
<organism evidence="2 3">
    <name type="scientific">Diatrype stigma</name>
    <dbReference type="NCBI Taxonomy" id="117547"/>
    <lineage>
        <taxon>Eukaryota</taxon>
        <taxon>Fungi</taxon>
        <taxon>Dikarya</taxon>
        <taxon>Ascomycota</taxon>
        <taxon>Pezizomycotina</taxon>
        <taxon>Sordariomycetes</taxon>
        <taxon>Xylariomycetidae</taxon>
        <taxon>Xylariales</taxon>
        <taxon>Diatrypaceae</taxon>
        <taxon>Diatrype</taxon>
    </lineage>
</organism>
<protein>
    <recommendedName>
        <fullName evidence="4">BZIP transcription factor</fullName>
    </recommendedName>
</protein>
<feature type="compositionally biased region" description="Polar residues" evidence="1">
    <location>
        <begin position="1"/>
        <end position="15"/>
    </location>
</feature>
<evidence type="ECO:0000256" key="1">
    <source>
        <dbReference type="SAM" id="MobiDB-lite"/>
    </source>
</evidence>
<proteinExistence type="predicted"/>
<evidence type="ECO:0008006" key="4">
    <source>
        <dbReference type="Google" id="ProtNLM"/>
    </source>
</evidence>
<feature type="region of interest" description="Disordered" evidence="1">
    <location>
        <begin position="1"/>
        <end position="45"/>
    </location>
</feature>
<dbReference type="EMBL" id="JAKJXP020000018">
    <property type="protein sequence ID" value="KAK7754679.1"/>
    <property type="molecule type" value="Genomic_DNA"/>
</dbReference>